<evidence type="ECO:0008006" key="4">
    <source>
        <dbReference type="Google" id="ProtNLM"/>
    </source>
</evidence>
<dbReference type="AlphaFoldDB" id="A0A395HIX1"/>
<dbReference type="Proteomes" id="UP000248961">
    <property type="component" value="Unassembled WGS sequence"/>
</dbReference>
<keyword evidence="1" id="KW-0732">Signal</keyword>
<evidence type="ECO:0000313" key="3">
    <source>
        <dbReference type="Proteomes" id="UP000248961"/>
    </source>
</evidence>
<protein>
    <recommendedName>
        <fullName evidence="4">Secreted protein</fullName>
    </recommendedName>
</protein>
<name>A0A395HIX1_ASPHC</name>
<organism evidence="2 3">
    <name type="scientific">Aspergillus homomorphus (strain CBS 101889)</name>
    <dbReference type="NCBI Taxonomy" id="1450537"/>
    <lineage>
        <taxon>Eukaryota</taxon>
        <taxon>Fungi</taxon>
        <taxon>Dikarya</taxon>
        <taxon>Ascomycota</taxon>
        <taxon>Pezizomycotina</taxon>
        <taxon>Eurotiomycetes</taxon>
        <taxon>Eurotiomycetidae</taxon>
        <taxon>Eurotiales</taxon>
        <taxon>Aspergillaceae</taxon>
        <taxon>Aspergillus</taxon>
        <taxon>Aspergillus subgen. Circumdati</taxon>
    </lineage>
</organism>
<sequence length="149" mass="16802">MQVFLSVLICPCTWHFPALVIIISVPPSDRLKKFCPSFPNPIVIGAVNAGIPHRQNRSTTCVSLDDLNHFGEKKSESDSHSLSDVVLNLTHTFLVFQQSITMIIPTHTWSCLAYTSHKMARKPLHTSTCRCYHRLVGHSSLQAHEKQLR</sequence>
<dbReference type="GeneID" id="37197399"/>
<feature type="chain" id="PRO_5017383823" description="Secreted protein" evidence="1">
    <location>
        <begin position="16"/>
        <end position="149"/>
    </location>
</feature>
<reference evidence="2 3" key="1">
    <citation type="submission" date="2018-02" db="EMBL/GenBank/DDBJ databases">
        <title>The genomes of Aspergillus section Nigri reveals drivers in fungal speciation.</title>
        <authorList>
            <consortium name="DOE Joint Genome Institute"/>
            <person name="Vesth T.C."/>
            <person name="Nybo J."/>
            <person name="Theobald S."/>
            <person name="Brandl J."/>
            <person name="Frisvad J.C."/>
            <person name="Nielsen K.F."/>
            <person name="Lyhne E.K."/>
            <person name="Kogle M.E."/>
            <person name="Kuo A."/>
            <person name="Riley R."/>
            <person name="Clum A."/>
            <person name="Nolan M."/>
            <person name="Lipzen A."/>
            <person name="Salamov A."/>
            <person name="Henrissat B."/>
            <person name="Wiebenga A."/>
            <person name="De vries R.P."/>
            <person name="Grigoriev I.V."/>
            <person name="Mortensen U.H."/>
            <person name="Andersen M.R."/>
            <person name="Baker S.E."/>
        </authorList>
    </citation>
    <scope>NUCLEOTIDE SEQUENCE [LARGE SCALE GENOMIC DNA]</scope>
    <source>
        <strain evidence="2 3">CBS 101889</strain>
    </source>
</reference>
<gene>
    <name evidence="2" type="ORF">BO97DRAFT_378445</name>
</gene>
<dbReference type="VEuPathDB" id="FungiDB:BO97DRAFT_378445"/>
<keyword evidence="3" id="KW-1185">Reference proteome</keyword>
<feature type="signal peptide" evidence="1">
    <location>
        <begin position="1"/>
        <end position="15"/>
    </location>
</feature>
<dbReference type="EMBL" id="KZ824331">
    <property type="protein sequence ID" value="RAL07479.1"/>
    <property type="molecule type" value="Genomic_DNA"/>
</dbReference>
<evidence type="ECO:0000256" key="1">
    <source>
        <dbReference type="SAM" id="SignalP"/>
    </source>
</evidence>
<proteinExistence type="predicted"/>
<evidence type="ECO:0000313" key="2">
    <source>
        <dbReference type="EMBL" id="RAL07479.1"/>
    </source>
</evidence>
<dbReference type="RefSeq" id="XP_025546633.1">
    <property type="nucleotide sequence ID" value="XM_025693110.1"/>
</dbReference>
<accession>A0A395HIX1</accession>